<comment type="similarity">
    <text evidence="1">Belongs to the LysR transcriptional regulatory family.</text>
</comment>
<dbReference type="Pfam" id="PF03466">
    <property type="entry name" value="LysR_substrate"/>
    <property type="match status" value="1"/>
</dbReference>
<evidence type="ECO:0000256" key="3">
    <source>
        <dbReference type="ARBA" id="ARBA00023125"/>
    </source>
</evidence>
<dbReference type="GO" id="GO:0003700">
    <property type="term" value="F:DNA-binding transcription factor activity"/>
    <property type="evidence" value="ECO:0007669"/>
    <property type="project" value="InterPro"/>
</dbReference>
<dbReference type="PANTHER" id="PTHR30427">
    <property type="entry name" value="TRANSCRIPTIONAL ACTIVATOR PROTEIN LYSR"/>
    <property type="match status" value="1"/>
</dbReference>
<dbReference type="PROSITE" id="PS50931">
    <property type="entry name" value="HTH_LYSR"/>
    <property type="match status" value="1"/>
</dbReference>
<dbReference type="InterPro" id="IPR036388">
    <property type="entry name" value="WH-like_DNA-bd_sf"/>
</dbReference>
<dbReference type="GO" id="GO:0010628">
    <property type="term" value="P:positive regulation of gene expression"/>
    <property type="evidence" value="ECO:0007669"/>
    <property type="project" value="TreeGrafter"/>
</dbReference>
<dbReference type="InterPro" id="IPR000847">
    <property type="entry name" value="LysR_HTH_N"/>
</dbReference>
<dbReference type="GO" id="GO:0043565">
    <property type="term" value="F:sequence-specific DNA binding"/>
    <property type="evidence" value="ECO:0007669"/>
    <property type="project" value="TreeGrafter"/>
</dbReference>
<proteinExistence type="inferred from homology"/>
<reference evidence="6 7" key="1">
    <citation type="journal article" date="2019" name="Microorganisms">
        <title>Genome Insights into the Novel Species Microvirga brassicacearum, a Rapeseed Endophyte with Biotechnological Potential.</title>
        <authorList>
            <person name="Jimenez-Gomez A."/>
            <person name="Saati-Santamaria Z."/>
            <person name="Igual J.M."/>
            <person name="Rivas R."/>
            <person name="Mateos P.F."/>
            <person name="Garcia-Fraile P."/>
        </authorList>
    </citation>
    <scope>NUCLEOTIDE SEQUENCE [LARGE SCALE GENOMIC DNA]</scope>
    <source>
        <strain evidence="6 7">CDVBN77</strain>
    </source>
</reference>
<dbReference type="Proteomes" id="UP000325684">
    <property type="component" value="Unassembled WGS sequence"/>
</dbReference>
<evidence type="ECO:0000313" key="6">
    <source>
        <dbReference type="EMBL" id="KAB0266802.1"/>
    </source>
</evidence>
<comment type="caution">
    <text evidence="6">The sequence shown here is derived from an EMBL/GenBank/DDBJ whole genome shotgun (WGS) entry which is preliminary data.</text>
</comment>
<sequence>MNLRQIEAFHAIMVTGSVTAAARMLNVTQPAVSTILKHCESQLKMPLFVRLGGRLQPTKEAEVLFRGVAEIFERLDAFNRTTQDLAGGRLGTLSLAGSFPVANGLLSSAVASFIACRPNIKVVLQSMSTPQVLNCVLNREVELGVAYEQIVNREVETELLVNTQLACVLPPDHPLASRETVQAADLKPYPIITYLPQSLFRTYLDPVLKEAGVASNIKVQVSLSMTGIMLAQLGVGVAIVEPYLLGVIDRSKLVSRPLSPRIDIRTLLFRNRSAPKSLITEEFVAHLKEMTHELYN</sequence>
<feature type="domain" description="HTH lysR-type" evidence="5">
    <location>
        <begin position="1"/>
        <end position="58"/>
    </location>
</feature>
<dbReference type="InterPro" id="IPR036390">
    <property type="entry name" value="WH_DNA-bd_sf"/>
</dbReference>
<dbReference type="PRINTS" id="PR00039">
    <property type="entry name" value="HTHLYSR"/>
</dbReference>
<dbReference type="EMBL" id="VCMV01000015">
    <property type="protein sequence ID" value="KAB0266802.1"/>
    <property type="molecule type" value="Genomic_DNA"/>
</dbReference>
<protein>
    <submittedName>
        <fullName evidence="6">LysR family transcriptional regulator</fullName>
    </submittedName>
</protein>
<evidence type="ECO:0000313" key="7">
    <source>
        <dbReference type="Proteomes" id="UP000325684"/>
    </source>
</evidence>
<dbReference type="InterPro" id="IPR005119">
    <property type="entry name" value="LysR_subst-bd"/>
</dbReference>
<dbReference type="Pfam" id="PF00126">
    <property type="entry name" value="HTH_1"/>
    <property type="match status" value="1"/>
</dbReference>
<keyword evidence="4" id="KW-0804">Transcription</keyword>
<evidence type="ECO:0000259" key="5">
    <source>
        <dbReference type="PROSITE" id="PS50931"/>
    </source>
</evidence>
<dbReference type="RefSeq" id="WP_150944665.1">
    <property type="nucleotide sequence ID" value="NZ_VCMV01000015.1"/>
</dbReference>
<gene>
    <name evidence="6" type="ORF">FEZ63_11945</name>
</gene>
<keyword evidence="3" id="KW-0238">DNA-binding</keyword>
<dbReference type="AlphaFoldDB" id="A0A5N3PAM2"/>
<dbReference type="OrthoDB" id="8479870at2"/>
<dbReference type="PANTHER" id="PTHR30427:SF1">
    <property type="entry name" value="TRANSCRIPTIONAL ACTIVATOR PROTEIN LYSR"/>
    <property type="match status" value="1"/>
</dbReference>
<keyword evidence="7" id="KW-1185">Reference proteome</keyword>
<name>A0A5N3PAM2_9HYPH</name>
<keyword evidence="2" id="KW-0805">Transcription regulation</keyword>
<evidence type="ECO:0000256" key="2">
    <source>
        <dbReference type="ARBA" id="ARBA00023015"/>
    </source>
</evidence>
<accession>A0A5N3PAM2</accession>
<dbReference type="SUPFAM" id="SSF46785">
    <property type="entry name" value="Winged helix' DNA-binding domain"/>
    <property type="match status" value="1"/>
</dbReference>
<dbReference type="Gene3D" id="3.40.190.290">
    <property type="match status" value="1"/>
</dbReference>
<dbReference type="SUPFAM" id="SSF53850">
    <property type="entry name" value="Periplasmic binding protein-like II"/>
    <property type="match status" value="1"/>
</dbReference>
<organism evidence="6 7">
    <name type="scientific">Microvirga brassicacearum</name>
    <dbReference type="NCBI Taxonomy" id="2580413"/>
    <lineage>
        <taxon>Bacteria</taxon>
        <taxon>Pseudomonadati</taxon>
        <taxon>Pseudomonadota</taxon>
        <taxon>Alphaproteobacteria</taxon>
        <taxon>Hyphomicrobiales</taxon>
        <taxon>Methylobacteriaceae</taxon>
        <taxon>Microvirga</taxon>
    </lineage>
</organism>
<evidence type="ECO:0000256" key="4">
    <source>
        <dbReference type="ARBA" id="ARBA00023163"/>
    </source>
</evidence>
<dbReference type="Gene3D" id="1.10.10.10">
    <property type="entry name" value="Winged helix-like DNA-binding domain superfamily/Winged helix DNA-binding domain"/>
    <property type="match status" value="1"/>
</dbReference>
<evidence type="ECO:0000256" key="1">
    <source>
        <dbReference type="ARBA" id="ARBA00009437"/>
    </source>
</evidence>